<evidence type="ECO:0000256" key="3">
    <source>
        <dbReference type="ARBA" id="ARBA00016464"/>
    </source>
</evidence>
<dbReference type="PANTHER" id="PTHR35671:SF1">
    <property type="entry name" value="PROTEIN TOPAZ1"/>
    <property type="match status" value="1"/>
</dbReference>
<reference evidence="10" key="3">
    <citation type="submission" date="2025-09" db="UniProtKB">
        <authorList>
            <consortium name="Ensembl"/>
        </authorList>
    </citation>
    <scope>IDENTIFICATION</scope>
</reference>
<feature type="compositionally biased region" description="Low complexity" evidence="8">
    <location>
        <begin position="258"/>
        <end position="269"/>
    </location>
</feature>
<dbReference type="Pfam" id="PF14669">
    <property type="entry name" value="Asp_Glu_race_2"/>
    <property type="match status" value="1"/>
</dbReference>
<proteinExistence type="predicted"/>
<name>A0AAQ4RVE5_GASAC</name>
<feature type="compositionally biased region" description="Low complexity" evidence="8">
    <location>
        <begin position="762"/>
        <end position="773"/>
    </location>
</feature>
<evidence type="ECO:0000256" key="8">
    <source>
        <dbReference type="SAM" id="MobiDB-lite"/>
    </source>
</evidence>
<dbReference type="Ensembl" id="ENSGACT00000067015.1">
    <property type="protein sequence ID" value="ENSGACP00000067694.1"/>
    <property type="gene ID" value="ENSGACG00000025077.1"/>
</dbReference>
<feature type="compositionally biased region" description="Acidic residues" evidence="8">
    <location>
        <begin position="629"/>
        <end position="643"/>
    </location>
</feature>
<dbReference type="InterPro" id="IPR029435">
    <property type="entry name" value="TOPAZ1_dom"/>
</dbReference>
<feature type="region of interest" description="Disordered" evidence="8">
    <location>
        <begin position="510"/>
        <end position="658"/>
    </location>
</feature>
<sequence length="1432" mass="155379">MLPSASRVKLNRVTLKDVVGANVEPRRRRPPKKREEPKPASSNEVPVQTSLTSPENVTANPAVGEPAESRVGGGIQTGVECRTGMWDRDVGEVPGTGCRQVGAKRMKLRGGGEVGVLPAALGPESNCCRDPAAATDSGDPMKACILTCDGSESRPVDGSSSTANDTRVRGKPGGEIEKATEADAPQMTSEGLFHGNEAELDEAESFTCQRARPYIMRSRFSCARTHITWPFSTSRVHAGSAGGPAKALGPEAGVACDSPPNQNQPGSSSDELPAAPSAHRLCGGDVKARDENGESVQEDETPAHAAEFAPDCGPGPCSPALARMSNPSGSGGERDAPSSPPLDEAESYKSTPFLSALGLSDCETTSTLSPMSSLSTASSLPPSSAPVKVKGVGRTDPAGAPLTSFSPECVFKAVEETLFFEVTPMTPWTPSSAQPCDSDSIHSCESSLFLPHHERESRDRFSPVRSPPSDTWPFDHRRVNDGLLHEVLQENHVETDSNHFLLPPILSPVTSPRGPSGTSLLLQAAGCSDEEEEEEEQINKDSRKRKMSSGCRTPQIVDGRKDYPEYGSGEKEDSETTILMPHSSPDDDDDDGGGEQSNKKSKQVLSDPKMTTALAAGELTEPGSHPSSDDEDDDVEEEEEEEGSVPSHAARSDADESGADVAIHVQPGALDEIAAYEQDILLVDVIQDDPELFENLPEQSLLKLGPIRAPVAPVAGRSTPSPRINAASLERLRLTPGNKSVPLVCFDVAEETNCRSWRPQGSSSTSFKTQSSTWPDAEKQTTNTSLPDANNNHVNRVPERSLWTASLLHNNLPAPTTTRNGKPRRVWLCYSFCDLKPDVEESLPLLCLTYCRQYFSESLSCGFKMCRFQHVPAEGNEKLCIDTLTRFVKNPTCLQKAGAMFVCYYQSNRPGACFSMQVLLMLLWALLKAGMVSDVLSVLSVSLTHKIVPTHEFLLALFNHVREKDLSGLVPELMQLTFKMASAGLVLSVDCLDCVKNTPEFQQAVNANPLVLVSGNNKSFTSAPLPESLNLAHSMVEIELCSKQEDWGRMGTVFSAIVQSSKCLNQVGKISGRVAIALLSEGKDKLSLPFAAFAETVCQSERIDNPIRSSLGRIGVSLMLRYHKTHQWAKGRRVVEVLSVSKINYATLKGLFGNEDGASRCYLVTVATELFLLSGSLEGALNTLRENKWFVSSCAWPCEPADLESRTRVLMRLAEKTSHRDTLEVLCNLPGLKEPNDMVDASRYAALFNDQLRAFVDRQIFPVASDAVNFMLSKKLPVDPALLQLLLNKLGNQNLWLRAREVFRHSLSTGYYPAVSAPPGFMALIVPCRLGEVELALSLEMFIAVNGTSIFHLSETSTSCLSITLKRTQSCESEYLAAGSRILSAACVLHPKVLVQYTAVNASHDQVFLLDVPSARCWLRHNRMWANEVWTH</sequence>
<dbReference type="GO" id="GO:0030154">
    <property type="term" value="P:cell differentiation"/>
    <property type="evidence" value="ECO:0007669"/>
    <property type="project" value="UniProtKB-KW"/>
</dbReference>
<comment type="subcellular location">
    <subcellularLocation>
        <location evidence="2">Cytoplasm</location>
        <location evidence="2">Cytosol</location>
    </subcellularLocation>
</comment>
<feature type="compositionally biased region" description="Basic and acidic residues" evidence="8">
    <location>
        <begin position="558"/>
        <end position="571"/>
    </location>
</feature>
<evidence type="ECO:0000313" key="11">
    <source>
        <dbReference type="Proteomes" id="UP000007635"/>
    </source>
</evidence>
<evidence type="ECO:0000256" key="5">
    <source>
        <dbReference type="ARBA" id="ARBA00022782"/>
    </source>
</evidence>
<reference evidence="10 11" key="1">
    <citation type="journal article" date="2021" name="G3 (Bethesda)">
        <title>Improved contiguity of the threespine stickleback genome using long-read sequencing.</title>
        <authorList>
            <person name="Nath S."/>
            <person name="Shaw D.E."/>
            <person name="White M.A."/>
        </authorList>
    </citation>
    <scope>NUCLEOTIDE SEQUENCE [LARGE SCALE GENOMIC DNA]</scope>
    <source>
        <strain evidence="10 11">Lake Benthic</strain>
    </source>
</reference>
<keyword evidence="5" id="KW-0221">Differentiation</keyword>
<protein>
    <recommendedName>
        <fullName evidence="3">Protein TOPAZ1</fullName>
    </recommendedName>
    <alternativeName>
        <fullName evidence="7">Testis- and ovary-specific PAZ domain-containing protein 1</fullName>
    </alternativeName>
</protein>
<feature type="region of interest" description="Disordered" evidence="8">
    <location>
        <begin position="235"/>
        <end position="347"/>
    </location>
</feature>
<accession>A0AAQ4RVE5</accession>
<keyword evidence="6" id="KW-0744">Spermatogenesis</keyword>
<evidence type="ECO:0000259" key="9">
    <source>
        <dbReference type="Pfam" id="PF14669"/>
    </source>
</evidence>
<reference evidence="10" key="2">
    <citation type="submission" date="2025-08" db="UniProtKB">
        <authorList>
            <consortium name="Ensembl"/>
        </authorList>
    </citation>
    <scope>IDENTIFICATION</scope>
</reference>
<evidence type="ECO:0000256" key="4">
    <source>
        <dbReference type="ARBA" id="ARBA00022490"/>
    </source>
</evidence>
<feature type="compositionally biased region" description="Polar residues" evidence="8">
    <location>
        <begin position="780"/>
        <end position="794"/>
    </location>
</feature>
<feature type="compositionally biased region" description="Polar residues" evidence="8">
    <location>
        <begin position="40"/>
        <end position="59"/>
    </location>
</feature>
<feature type="compositionally biased region" description="Basic and acidic residues" evidence="8">
    <location>
        <begin position="166"/>
        <end position="181"/>
    </location>
</feature>
<evidence type="ECO:0000256" key="1">
    <source>
        <dbReference type="ARBA" id="ARBA00002132"/>
    </source>
</evidence>
<keyword evidence="4" id="KW-0963">Cytoplasm</keyword>
<dbReference type="InterPro" id="IPR038952">
    <property type="entry name" value="TOPAZ1"/>
</dbReference>
<dbReference type="GO" id="GO:0048137">
    <property type="term" value="P:spermatocyte division"/>
    <property type="evidence" value="ECO:0007669"/>
    <property type="project" value="TreeGrafter"/>
</dbReference>
<evidence type="ECO:0000256" key="7">
    <source>
        <dbReference type="ARBA" id="ARBA00031943"/>
    </source>
</evidence>
<dbReference type="PANTHER" id="PTHR35671">
    <property type="entry name" value="PROTEIN TOPAZ1"/>
    <property type="match status" value="1"/>
</dbReference>
<feature type="region of interest" description="Disordered" evidence="8">
    <location>
        <begin position="152"/>
        <end position="184"/>
    </location>
</feature>
<feature type="region of interest" description="Disordered" evidence="8">
    <location>
        <begin position="364"/>
        <end position="392"/>
    </location>
</feature>
<keyword evidence="11" id="KW-1185">Reference proteome</keyword>
<organism evidence="10 11">
    <name type="scientific">Gasterosteus aculeatus aculeatus</name>
    <name type="common">three-spined stickleback</name>
    <dbReference type="NCBI Taxonomy" id="481459"/>
    <lineage>
        <taxon>Eukaryota</taxon>
        <taxon>Metazoa</taxon>
        <taxon>Chordata</taxon>
        <taxon>Craniata</taxon>
        <taxon>Vertebrata</taxon>
        <taxon>Euteleostomi</taxon>
        <taxon>Actinopterygii</taxon>
        <taxon>Neopterygii</taxon>
        <taxon>Teleostei</taxon>
        <taxon>Neoteleostei</taxon>
        <taxon>Acanthomorphata</taxon>
        <taxon>Eupercaria</taxon>
        <taxon>Perciformes</taxon>
        <taxon>Cottioidei</taxon>
        <taxon>Gasterosteales</taxon>
        <taxon>Gasterosteidae</taxon>
        <taxon>Gasterosteus</taxon>
    </lineage>
</organism>
<feature type="region of interest" description="Disordered" evidence="8">
    <location>
        <begin position="755"/>
        <end position="794"/>
    </location>
</feature>
<dbReference type="GeneTree" id="ENSGT00390000012495"/>
<dbReference type="Proteomes" id="UP000007635">
    <property type="component" value="Chromosome X"/>
</dbReference>
<comment type="function">
    <text evidence="1">Important for normal spermatogenesis and male fertility. Specifically required for progression to the post-meiotic stages of spermatocyte development. Seems to be necessary for normal expression levels of a number of testis-expressed gene transcripts, although its role in this process is unclear.</text>
</comment>
<evidence type="ECO:0000256" key="2">
    <source>
        <dbReference type="ARBA" id="ARBA00004514"/>
    </source>
</evidence>
<dbReference type="GO" id="GO:0005829">
    <property type="term" value="C:cytosol"/>
    <property type="evidence" value="ECO:0007669"/>
    <property type="project" value="UniProtKB-SubCell"/>
</dbReference>
<feature type="compositionally biased region" description="Low complexity" evidence="8">
    <location>
        <begin position="364"/>
        <end position="386"/>
    </location>
</feature>
<feature type="domain" description="Protein TOPAZ1" evidence="9">
    <location>
        <begin position="1038"/>
        <end position="1211"/>
    </location>
</feature>
<evidence type="ECO:0000313" key="10">
    <source>
        <dbReference type="Ensembl" id="ENSGACP00000067694.1"/>
    </source>
</evidence>
<evidence type="ECO:0000256" key="6">
    <source>
        <dbReference type="ARBA" id="ARBA00022871"/>
    </source>
</evidence>
<feature type="region of interest" description="Disordered" evidence="8">
    <location>
        <begin position="1"/>
        <end position="75"/>
    </location>
</feature>